<reference evidence="1 2" key="1">
    <citation type="submission" date="2015-03" db="EMBL/GenBank/DDBJ databases">
        <title>Luteipulveratus halotolerans sp. nov., a novel actinobacterium (Dermacoccaceae) from Sarawak, Malaysia.</title>
        <authorList>
            <person name="Juboi H."/>
            <person name="Basik A."/>
            <person name="Shamsul S.S."/>
            <person name="Arnold P."/>
            <person name="Schmitt E.K."/>
            <person name="Sanglier J.-J."/>
            <person name="Yeo T."/>
        </authorList>
    </citation>
    <scope>NUCLEOTIDE SEQUENCE [LARGE SCALE GENOMIC DNA]</scope>
    <source>
        <strain evidence="1 2">MN07-A0370</strain>
    </source>
</reference>
<dbReference type="Proteomes" id="UP000066480">
    <property type="component" value="Chromosome"/>
</dbReference>
<name>A0A0K1JKJ8_9MICO</name>
<dbReference type="AlphaFoldDB" id="A0A0K1JKJ8"/>
<gene>
    <name evidence="1" type="ORF">VV02_17575</name>
</gene>
<keyword evidence="2" id="KW-1185">Reference proteome</keyword>
<evidence type="ECO:0000313" key="2">
    <source>
        <dbReference type="Proteomes" id="UP000066480"/>
    </source>
</evidence>
<protein>
    <submittedName>
        <fullName evidence="1">Uncharacterized protein</fullName>
    </submittedName>
</protein>
<organism evidence="1 2">
    <name type="scientific">Luteipulveratus mongoliensis</name>
    <dbReference type="NCBI Taxonomy" id="571913"/>
    <lineage>
        <taxon>Bacteria</taxon>
        <taxon>Bacillati</taxon>
        <taxon>Actinomycetota</taxon>
        <taxon>Actinomycetes</taxon>
        <taxon>Micrococcales</taxon>
        <taxon>Dermacoccaceae</taxon>
        <taxon>Luteipulveratus</taxon>
    </lineage>
</organism>
<dbReference type="KEGG" id="lmoi:VV02_17575"/>
<dbReference type="OrthoDB" id="3822678at2"/>
<dbReference type="EMBL" id="CP011112">
    <property type="protein sequence ID" value="AKU17239.1"/>
    <property type="molecule type" value="Genomic_DNA"/>
</dbReference>
<evidence type="ECO:0000313" key="1">
    <source>
        <dbReference type="EMBL" id="AKU17239.1"/>
    </source>
</evidence>
<dbReference type="RefSeq" id="WP_052593540.1">
    <property type="nucleotide sequence ID" value="NZ_CP011112.1"/>
</dbReference>
<proteinExistence type="predicted"/>
<accession>A0A0K1JKJ8</accession>
<sequence>MTFEDLPPGWDALPLTDHDLAGDVLDLFVSARDREVGCVFFLLCDERARLRQPLAVRLDPSDRERQGDQGDEAEVLVTRLDGLLGSEAAGAASLIMAVARPGYSAINDVDRRWHEAVIDLTRRRSVPLLGTYVVTHQDVVRLPDPLPPARTA</sequence>